<proteinExistence type="predicted"/>
<protein>
    <recommendedName>
        <fullName evidence="4">F-box domain-containing protein</fullName>
    </recommendedName>
</protein>
<evidence type="ECO:0008006" key="4">
    <source>
        <dbReference type="Google" id="ProtNLM"/>
    </source>
</evidence>
<dbReference type="SUPFAM" id="SSF52047">
    <property type="entry name" value="RNI-like"/>
    <property type="match status" value="1"/>
</dbReference>
<reference evidence="2" key="1">
    <citation type="submission" date="2021-01" db="EMBL/GenBank/DDBJ databases">
        <authorList>
            <person name="Kaushik A."/>
        </authorList>
    </citation>
    <scope>NUCLEOTIDE SEQUENCE</scope>
    <source>
        <strain evidence="2">AG4-R118</strain>
    </source>
</reference>
<evidence type="ECO:0000313" key="3">
    <source>
        <dbReference type="Proteomes" id="UP000663888"/>
    </source>
</evidence>
<comment type="caution">
    <text evidence="2">The sequence shown here is derived from an EMBL/GenBank/DDBJ whole genome shotgun (WGS) entry which is preliminary data.</text>
</comment>
<organism evidence="2 3">
    <name type="scientific">Rhizoctonia solani</name>
    <dbReference type="NCBI Taxonomy" id="456999"/>
    <lineage>
        <taxon>Eukaryota</taxon>
        <taxon>Fungi</taxon>
        <taxon>Dikarya</taxon>
        <taxon>Basidiomycota</taxon>
        <taxon>Agaricomycotina</taxon>
        <taxon>Agaricomycetes</taxon>
        <taxon>Cantharellales</taxon>
        <taxon>Ceratobasidiaceae</taxon>
        <taxon>Rhizoctonia</taxon>
    </lineage>
</organism>
<evidence type="ECO:0000256" key="1">
    <source>
        <dbReference type="SAM" id="MobiDB-lite"/>
    </source>
</evidence>
<gene>
    <name evidence="2" type="ORF">RDB_LOCUS39554</name>
</gene>
<name>A0A8H2XVV9_9AGAM</name>
<feature type="region of interest" description="Disordered" evidence="1">
    <location>
        <begin position="1"/>
        <end position="53"/>
    </location>
</feature>
<dbReference type="EMBL" id="CAJMWX010000836">
    <property type="protein sequence ID" value="CAE6434227.1"/>
    <property type="molecule type" value="Genomic_DNA"/>
</dbReference>
<accession>A0A8H2XVV9</accession>
<dbReference type="Proteomes" id="UP000663888">
    <property type="component" value="Unassembled WGS sequence"/>
</dbReference>
<evidence type="ECO:0000313" key="2">
    <source>
        <dbReference type="EMBL" id="CAE6434227.1"/>
    </source>
</evidence>
<dbReference type="AlphaFoldDB" id="A0A8H2XVV9"/>
<sequence>MLPQDSAEAGRDTCDQSQSHVTEPNIDPSNLAPRPHPGTELPDTEPTPQSAQSYSEIAGVKNELMMRPNLNDLPTEILCNIFDTVIHNATPETTRDLAVDKIILAFYFRLGCLISVCSHWRGICLSTASFWSLIPILRDWKGVKPPMDVCLERAGDSELHLVGELQLLDSRIIKLVAQHDSRIRTLDISGARHVVVRKIVASVLVHSASGQLANFSVRDYQACYRRHRFELSRNLFSPDSSECALFSRFANSLRVLRLCGFNLDWSQVRFSGLVELRLEEIALEDEIMAANLLFAVASAPRLCSLQLLKLEVRHSIAHKGQSNQLTSLPVSLWKLQSLFLRDIHKDLLSFLLRSINPGCYRTFVGFTEPSSFFSRSPNFRSGWDNILQITALELKDFNINTLMISGNWLSGRDFHDILRAVPTITSLLIRGHLFDKTALRALIRPPKLTINEDNGAFPTILRLHILDAEFDFTALDELKEVVNSHGVQEMSIGGLLTPRPSFRGEGLIRLKTRQTIYTPTRLGIGSGPRCQILLWQDGWRTYQNLSFG</sequence>